<sequence length="343" mass="37369">AANAANSFSVSISARVQDIFSGLKCALLLVIIMTGTLYSFKVNHIKDPSYSSDNISPGDVAAAFYGAAYTYSGWRAVNNIAEEVKNPARNIPLAVFASVVITTAAYLLTNLAFFIAMDADTIVASDAIAVTFIRSTWGPSLSVLVPLIISLSLFGSTCAEIFVSARITFAAARQGHLASFLSYIHVNTAVPLASIITRCMLSLLYTMTGSVMFLIEASVLFETTWDIASVVALLILRRSMSKTTRTIRVPTALVFLRLVICVAMATVPLSQVHRYRYHYIAVFVTWLSGIFYYVAFVRLKMRLPGGDAASVIMQKCLNSAACVNELDLILRHRSESEASLIRD</sequence>
<comment type="caution">
    <text evidence="1">The sequence shown here is derived from an EMBL/GenBank/DDBJ whole genome shotgun (WGS) entry which is preliminary data.</text>
</comment>
<reference evidence="1 2" key="1">
    <citation type="journal article" date="2020" name="Cell">
        <title>Large-Scale Comparative Analyses of Tick Genomes Elucidate Their Genetic Diversity and Vector Capacities.</title>
        <authorList>
            <consortium name="Tick Genome and Microbiome Consortium (TIGMIC)"/>
            <person name="Jia N."/>
            <person name="Wang J."/>
            <person name="Shi W."/>
            <person name="Du L."/>
            <person name="Sun Y."/>
            <person name="Zhan W."/>
            <person name="Jiang J.F."/>
            <person name="Wang Q."/>
            <person name="Zhang B."/>
            <person name="Ji P."/>
            <person name="Bell-Sakyi L."/>
            <person name="Cui X.M."/>
            <person name="Yuan T.T."/>
            <person name="Jiang B.G."/>
            <person name="Yang W.F."/>
            <person name="Lam T.T."/>
            <person name="Chang Q.C."/>
            <person name="Ding S.J."/>
            <person name="Wang X.J."/>
            <person name="Zhu J.G."/>
            <person name="Ruan X.D."/>
            <person name="Zhao L."/>
            <person name="Wei J.T."/>
            <person name="Ye R.Z."/>
            <person name="Que T.C."/>
            <person name="Du C.H."/>
            <person name="Zhou Y.H."/>
            <person name="Cheng J.X."/>
            <person name="Dai P.F."/>
            <person name="Guo W.B."/>
            <person name="Han X.H."/>
            <person name="Huang E.J."/>
            <person name="Li L.F."/>
            <person name="Wei W."/>
            <person name="Gao Y.C."/>
            <person name="Liu J.Z."/>
            <person name="Shao H.Z."/>
            <person name="Wang X."/>
            <person name="Wang C.C."/>
            <person name="Yang T.C."/>
            <person name="Huo Q.B."/>
            <person name="Li W."/>
            <person name="Chen H.Y."/>
            <person name="Chen S.E."/>
            <person name="Zhou L.G."/>
            <person name="Ni X.B."/>
            <person name="Tian J.H."/>
            <person name="Sheng Y."/>
            <person name="Liu T."/>
            <person name="Pan Y.S."/>
            <person name="Xia L.Y."/>
            <person name="Li J."/>
            <person name="Zhao F."/>
            <person name="Cao W.C."/>
        </authorList>
    </citation>
    <scope>NUCLEOTIDE SEQUENCE [LARGE SCALE GENOMIC DNA]</scope>
    <source>
        <strain evidence="1">Iper-2018</strain>
    </source>
</reference>
<dbReference type="EMBL" id="JABSTQ010004361">
    <property type="protein sequence ID" value="KAG0442433.1"/>
    <property type="molecule type" value="Genomic_DNA"/>
</dbReference>
<accession>A0AC60QVD0</accession>
<evidence type="ECO:0000313" key="2">
    <source>
        <dbReference type="Proteomes" id="UP000805193"/>
    </source>
</evidence>
<name>A0AC60QVD0_IXOPE</name>
<gene>
    <name evidence="1" type="ORF">HPB47_015707</name>
</gene>
<proteinExistence type="predicted"/>
<keyword evidence="2" id="KW-1185">Reference proteome</keyword>
<dbReference type="Proteomes" id="UP000805193">
    <property type="component" value="Unassembled WGS sequence"/>
</dbReference>
<organism evidence="1 2">
    <name type="scientific">Ixodes persulcatus</name>
    <name type="common">Taiga tick</name>
    <dbReference type="NCBI Taxonomy" id="34615"/>
    <lineage>
        <taxon>Eukaryota</taxon>
        <taxon>Metazoa</taxon>
        <taxon>Ecdysozoa</taxon>
        <taxon>Arthropoda</taxon>
        <taxon>Chelicerata</taxon>
        <taxon>Arachnida</taxon>
        <taxon>Acari</taxon>
        <taxon>Parasitiformes</taxon>
        <taxon>Ixodida</taxon>
        <taxon>Ixodoidea</taxon>
        <taxon>Ixodidae</taxon>
        <taxon>Ixodinae</taxon>
        <taxon>Ixodes</taxon>
    </lineage>
</organism>
<protein>
    <submittedName>
        <fullName evidence="1">Uncharacterized protein</fullName>
    </submittedName>
</protein>
<evidence type="ECO:0000313" key="1">
    <source>
        <dbReference type="EMBL" id="KAG0442433.1"/>
    </source>
</evidence>
<feature type="non-terminal residue" evidence="1">
    <location>
        <position position="1"/>
    </location>
</feature>